<organism evidence="1 2">
    <name type="scientific">Jimgerdemannia flammicorona</name>
    <dbReference type="NCBI Taxonomy" id="994334"/>
    <lineage>
        <taxon>Eukaryota</taxon>
        <taxon>Fungi</taxon>
        <taxon>Fungi incertae sedis</taxon>
        <taxon>Mucoromycota</taxon>
        <taxon>Mucoromycotina</taxon>
        <taxon>Endogonomycetes</taxon>
        <taxon>Endogonales</taxon>
        <taxon>Endogonaceae</taxon>
        <taxon>Jimgerdemannia</taxon>
    </lineage>
</organism>
<name>A0A433DJX1_9FUNG</name>
<gene>
    <name evidence="1" type="ORF">BC936DRAFT_149559</name>
</gene>
<keyword evidence="2" id="KW-1185">Reference proteome</keyword>
<dbReference type="EMBL" id="RBNI01000903">
    <property type="protein sequence ID" value="RUP51173.1"/>
    <property type="molecule type" value="Genomic_DNA"/>
</dbReference>
<sequence length="59" mass="6608">MRVLRRRLGYTWCGKGEEDQRPMVWSGGVCDRVHGDGAGAMGGWWVNLDFIQNSVSPGR</sequence>
<evidence type="ECO:0000313" key="2">
    <source>
        <dbReference type="Proteomes" id="UP000268093"/>
    </source>
</evidence>
<dbReference type="AlphaFoldDB" id="A0A433DJX1"/>
<evidence type="ECO:0000313" key="1">
    <source>
        <dbReference type="EMBL" id="RUP51173.1"/>
    </source>
</evidence>
<comment type="caution">
    <text evidence="1">The sequence shown here is derived from an EMBL/GenBank/DDBJ whole genome shotgun (WGS) entry which is preliminary data.</text>
</comment>
<protein>
    <submittedName>
        <fullName evidence="1">Uncharacterized protein</fullName>
    </submittedName>
</protein>
<accession>A0A433DJX1</accession>
<reference evidence="1 2" key="1">
    <citation type="journal article" date="2018" name="New Phytol.">
        <title>Phylogenomics of Endogonaceae and evolution of mycorrhizas within Mucoromycota.</title>
        <authorList>
            <person name="Chang Y."/>
            <person name="Desiro A."/>
            <person name="Na H."/>
            <person name="Sandor L."/>
            <person name="Lipzen A."/>
            <person name="Clum A."/>
            <person name="Barry K."/>
            <person name="Grigoriev I.V."/>
            <person name="Martin F.M."/>
            <person name="Stajich J.E."/>
            <person name="Smith M.E."/>
            <person name="Bonito G."/>
            <person name="Spatafora J.W."/>
        </authorList>
    </citation>
    <scope>NUCLEOTIDE SEQUENCE [LARGE SCALE GENOMIC DNA]</scope>
    <source>
        <strain evidence="1 2">GMNB39</strain>
    </source>
</reference>
<proteinExistence type="predicted"/>
<dbReference type="Proteomes" id="UP000268093">
    <property type="component" value="Unassembled WGS sequence"/>
</dbReference>